<name>A0A1K1LHH6_9BACT</name>
<evidence type="ECO:0000313" key="2">
    <source>
        <dbReference type="Proteomes" id="UP000186323"/>
    </source>
</evidence>
<dbReference type="Proteomes" id="UP000186323">
    <property type="component" value="Chromosome I"/>
</dbReference>
<dbReference type="KEGG" id="dpg:DESPIGER_2339"/>
<evidence type="ECO:0000313" key="1">
    <source>
        <dbReference type="EMBL" id="SFV74161.1"/>
    </source>
</evidence>
<dbReference type="EMBL" id="LT630450">
    <property type="protein sequence ID" value="SFV74161.1"/>
    <property type="molecule type" value="Genomic_DNA"/>
</dbReference>
<sequence length="41" mass="4505">MDTKFHAATLPQAAGQGKPWSLPRLASFLHVFSHITGNRQS</sequence>
<reference evidence="2" key="1">
    <citation type="submission" date="2016-10" db="EMBL/GenBank/DDBJ databases">
        <authorList>
            <person name="Wegmann U."/>
        </authorList>
    </citation>
    <scope>NUCLEOTIDE SEQUENCE [LARGE SCALE GENOMIC DNA]</scope>
</reference>
<proteinExistence type="predicted"/>
<accession>A0A1K1LHH6</accession>
<dbReference type="AlphaFoldDB" id="A0A1K1LHH6"/>
<keyword evidence="2" id="KW-1185">Reference proteome</keyword>
<organism evidence="1 2">
    <name type="scientific">Desulfovibrio piger</name>
    <dbReference type="NCBI Taxonomy" id="901"/>
    <lineage>
        <taxon>Bacteria</taxon>
        <taxon>Pseudomonadati</taxon>
        <taxon>Thermodesulfobacteriota</taxon>
        <taxon>Desulfovibrionia</taxon>
        <taxon>Desulfovibrionales</taxon>
        <taxon>Desulfovibrionaceae</taxon>
        <taxon>Desulfovibrio</taxon>
    </lineage>
</organism>
<gene>
    <name evidence="1" type="ORF">DESPIGER_2339</name>
</gene>
<protein>
    <submittedName>
        <fullName evidence="1">Uncharacterized protein</fullName>
    </submittedName>
</protein>